<dbReference type="Proteomes" id="UP000326340">
    <property type="component" value="Unassembled WGS sequence"/>
</dbReference>
<sequence length="556" mass="62232">METLPQDIIDEIVFHLLPADSKPKTPYDARGRSSLPLAPVAAVSRRLQAAVERLTFRSIKITSDELTEFDELLTPPRRHHLASLTVTVLLPPYDDAAARRAESPEERTANDEGYSRGIAALFDVLHSWEVEHSETIACRLALFINHPESPSDNPWRFNHAPWSDAYPEEDGIFDGRYLHSYIQLLDSHALPTLHRVKQLAMLRPDDRYGHRNTCPKVPIVLASKMPNLESVKLSMDDDEKRFPDIRVRHRKEAAEAIGSLSLPALNKADLDFFGRRQKNERAQPHVLHDPGIPDPLSSVICEFSQHLVSLKVSGVFDESLLRPIGRLGSTPWPSLRFLDVKLLITTPAGGWYFTKRDDVPPQPPYTHWSRTNNGHEDLHLEAFSFLEEAAHALLNPVHVFRGRADDDALAPLVGAYADALAAMPRLASAALNFQLEDEVDGEPGWFCVAYFAPCRSASRHPPRMICPGCNRGVTRQLVTLLLGWEPDEALAAKLRGIGGEFRAEPMVEKTSFSGITRPMSKKIDLMVWLDKDGLSYLQPLAFSSHAGHYVGVVRLP</sequence>
<protein>
    <recommendedName>
        <fullName evidence="3">F-box domain-containing protein</fullName>
    </recommendedName>
</protein>
<evidence type="ECO:0008006" key="3">
    <source>
        <dbReference type="Google" id="ProtNLM"/>
    </source>
</evidence>
<accession>A0A5Q4BGN4</accession>
<proteinExistence type="predicted"/>
<name>A0A5Q4BGN4_9PEZI</name>
<dbReference type="AlphaFoldDB" id="A0A5Q4BGN4"/>
<organism evidence="1 2">
    <name type="scientific">Colletotrichum shisoi</name>
    <dbReference type="NCBI Taxonomy" id="2078593"/>
    <lineage>
        <taxon>Eukaryota</taxon>
        <taxon>Fungi</taxon>
        <taxon>Dikarya</taxon>
        <taxon>Ascomycota</taxon>
        <taxon>Pezizomycotina</taxon>
        <taxon>Sordariomycetes</taxon>
        <taxon>Hypocreomycetidae</taxon>
        <taxon>Glomerellales</taxon>
        <taxon>Glomerellaceae</taxon>
        <taxon>Colletotrichum</taxon>
        <taxon>Colletotrichum destructivum species complex</taxon>
    </lineage>
</organism>
<evidence type="ECO:0000313" key="1">
    <source>
        <dbReference type="EMBL" id="TQN65941.1"/>
    </source>
</evidence>
<evidence type="ECO:0000313" key="2">
    <source>
        <dbReference type="Proteomes" id="UP000326340"/>
    </source>
</evidence>
<dbReference type="EMBL" id="PUHP01001388">
    <property type="protein sequence ID" value="TQN65941.1"/>
    <property type="molecule type" value="Genomic_DNA"/>
</dbReference>
<keyword evidence="2" id="KW-1185">Reference proteome</keyword>
<gene>
    <name evidence="1" type="ORF">CSHISOI_09548</name>
</gene>
<dbReference type="OrthoDB" id="5333491at2759"/>
<comment type="caution">
    <text evidence="1">The sequence shown here is derived from an EMBL/GenBank/DDBJ whole genome shotgun (WGS) entry which is preliminary data.</text>
</comment>
<reference evidence="1 2" key="1">
    <citation type="journal article" date="2019" name="Sci. Rep.">
        <title>Colletotrichum shisoi sp. nov., an anthracnose pathogen of Perilla frutescens in Japan: molecular phylogenetic, morphological and genomic evidence.</title>
        <authorList>
            <person name="Gan P."/>
            <person name="Tsushima A."/>
            <person name="Hiroyama R."/>
            <person name="Narusaka M."/>
            <person name="Takano Y."/>
            <person name="Narusaka Y."/>
            <person name="Kawaradani M."/>
            <person name="Damm U."/>
            <person name="Shirasu K."/>
        </authorList>
    </citation>
    <scope>NUCLEOTIDE SEQUENCE [LARGE SCALE GENOMIC DNA]</scope>
    <source>
        <strain evidence="1 2">PG-2018a</strain>
    </source>
</reference>